<name>A0A0B7IGB9_9FLAO</name>
<dbReference type="EMBL" id="CDOK01000138">
    <property type="protein sequence ID" value="CEN50890.1"/>
    <property type="molecule type" value="Genomic_DNA"/>
</dbReference>
<organism evidence="1 2">
    <name type="scientific">Capnocytophaga canimorsus</name>
    <dbReference type="NCBI Taxonomy" id="28188"/>
    <lineage>
        <taxon>Bacteria</taxon>
        <taxon>Pseudomonadati</taxon>
        <taxon>Bacteroidota</taxon>
        <taxon>Flavobacteriia</taxon>
        <taxon>Flavobacteriales</taxon>
        <taxon>Flavobacteriaceae</taxon>
        <taxon>Capnocytophaga</taxon>
    </lineage>
</organism>
<sequence length="108" mass="12627">MKEGGYYQDNIFNTDETKYLTPKFSTSKLRRHNTLFIDSALIHKNTLPSTFASLIYDVFASLILVYTKKLSKEDFDREKENLDFDLINSFPFPAILEEAQYQIFPDLS</sequence>
<dbReference type="AlphaFoldDB" id="A0A0B7IGB9"/>
<accession>A0A0B7IGB9</accession>
<dbReference type="Proteomes" id="UP000039370">
    <property type="component" value="Unassembled WGS sequence"/>
</dbReference>
<evidence type="ECO:0000313" key="1">
    <source>
        <dbReference type="EMBL" id="CEN50890.1"/>
    </source>
</evidence>
<protein>
    <submittedName>
        <fullName evidence="1">Uncharacterized protein</fullName>
    </submittedName>
</protein>
<evidence type="ECO:0000313" key="2">
    <source>
        <dbReference type="Proteomes" id="UP000039370"/>
    </source>
</evidence>
<gene>
    <name evidence="1" type="ORF">CCAN11_2220001</name>
</gene>
<proteinExistence type="predicted"/>
<reference evidence="2" key="1">
    <citation type="submission" date="2015-01" db="EMBL/GenBank/DDBJ databases">
        <authorList>
            <person name="MANFREDI Pablo"/>
        </authorList>
    </citation>
    <scope>NUCLEOTIDE SEQUENCE [LARGE SCALE GENOMIC DNA]</scope>
    <source>
        <strain evidence="2">Cc11</strain>
    </source>
</reference>